<evidence type="ECO:0000313" key="3">
    <source>
        <dbReference type="Proteomes" id="UP000247540"/>
    </source>
</evidence>
<gene>
    <name evidence="2" type="ORF">DFQ15_12235</name>
</gene>
<evidence type="ECO:0000256" key="1">
    <source>
        <dbReference type="SAM" id="MobiDB-lite"/>
    </source>
</evidence>
<protein>
    <submittedName>
        <fullName evidence="2">Uncharacterized protein</fullName>
    </submittedName>
</protein>
<feature type="compositionally biased region" description="Basic and acidic residues" evidence="1">
    <location>
        <begin position="191"/>
        <end position="200"/>
    </location>
</feature>
<feature type="region of interest" description="Disordered" evidence="1">
    <location>
        <begin position="179"/>
        <end position="235"/>
    </location>
</feature>
<feature type="compositionally biased region" description="Pro residues" evidence="1">
    <location>
        <begin position="210"/>
        <end position="235"/>
    </location>
</feature>
<reference evidence="2 3" key="1">
    <citation type="submission" date="2018-06" db="EMBL/GenBank/DDBJ databases">
        <title>Genomic Encyclopedia of Type Strains, Phase III (KMG-III): the genomes of soil and plant-associated and newly described type strains.</title>
        <authorList>
            <person name="Whitman W."/>
        </authorList>
    </citation>
    <scope>NUCLEOTIDE SEQUENCE [LARGE SCALE GENOMIC DNA]</scope>
    <source>
        <strain evidence="2 3">CECT 7646</strain>
    </source>
</reference>
<keyword evidence="3" id="KW-1185">Reference proteome</keyword>
<evidence type="ECO:0000313" key="2">
    <source>
        <dbReference type="EMBL" id="PYE74953.1"/>
    </source>
</evidence>
<comment type="caution">
    <text evidence="2">The sequence shown here is derived from an EMBL/GenBank/DDBJ whole genome shotgun (WGS) entry which is preliminary data.</text>
</comment>
<proteinExistence type="predicted"/>
<accession>A0A318SJK5</accession>
<dbReference type="AlphaFoldDB" id="A0A318SJK5"/>
<sequence>MSPVTSGRLQRWLVTPNGTVDGFLLSDGTQVNVPPHLSATLLQSARTGDTVQVSGWRTPQVPVLRATRLAVGGRTIEDTPPAVGMPPPVPPEAGALAALSASGRVERLLYAPRGEPNGVLLDNGSIVRFPPHVGMAMGASLQPGSTVFARGWGSRSAQGTALEATALGPTAETARELFAGPGVEPPVAGPRDARGPRGPRDPGPVGAAGMPPPPVGGAPAVPPVGDAPPPPRPAS</sequence>
<name>A0A318SJK5_9BURK</name>
<organism evidence="2 3">
    <name type="scientific">Xylophilus ampelinus</name>
    <dbReference type="NCBI Taxonomy" id="54067"/>
    <lineage>
        <taxon>Bacteria</taxon>
        <taxon>Pseudomonadati</taxon>
        <taxon>Pseudomonadota</taxon>
        <taxon>Betaproteobacteria</taxon>
        <taxon>Burkholderiales</taxon>
        <taxon>Xylophilus</taxon>
    </lineage>
</organism>
<dbReference type="Proteomes" id="UP000247540">
    <property type="component" value="Unassembled WGS sequence"/>
</dbReference>
<dbReference type="EMBL" id="QJTC01000022">
    <property type="protein sequence ID" value="PYE74953.1"/>
    <property type="molecule type" value="Genomic_DNA"/>
</dbReference>